<gene>
    <name evidence="13" type="ORF">Cboi02_000149400</name>
</gene>
<dbReference type="GO" id="GO:1903457">
    <property type="term" value="P:lactate catabolic process"/>
    <property type="evidence" value="ECO:0007669"/>
    <property type="project" value="TreeGrafter"/>
</dbReference>
<dbReference type="Gene3D" id="3.30.465.10">
    <property type="match status" value="1"/>
</dbReference>
<dbReference type="Pfam" id="PF01565">
    <property type="entry name" value="FAD_binding_4"/>
    <property type="match status" value="1"/>
</dbReference>
<dbReference type="InterPro" id="IPR036318">
    <property type="entry name" value="FAD-bd_PCMH-like_sf"/>
</dbReference>
<evidence type="ECO:0000256" key="7">
    <source>
        <dbReference type="ARBA" id="ARBA00023002"/>
    </source>
</evidence>
<dbReference type="Pfam" id="PF02913">
    <property type="entry name" value="FAD-oxidase_C"/>
    <property type="match status" value="1"/>
</dbReference>
<dbReference type="InterPro" id="IPR016171">
    <property type="entry name" value="Vanillyl_alc_oxidase_C-sub2"/>
</dbReference>
<accession>A0A9W6SWF8</accession>
<keyword evidence="6" id="KW-0809">Transit peptide</keyword>
<dbReference type="FunFam" id="3.30.465.10:FF:000014">
    <property type="entry name" value="D-lactate dehydrogenase (Cytochrome), putative"/>
    <property type="match status" value="1"/>
</dbReference>
<comment type="cofactor">
    <cofactor evidence="1">
        <name>FAD</name>
        <dbReference type="ChEBI" id="CHEBI:57692"/>
    </cofactor>
</comment>
<evidence type="ECO:0000256" key="9">
    <source>
        <dbReference type="ARBA" id="ARBA00038897"/>
    </source>
</evidence>
<comment type="catalytic activity">
    <reaction evidence="10">
        <text>(R)-lactate + 2 Fe(III)-[cytochrome c] = 2 Fe(II)-[cytochrome c] + pyruvate + 2 H(+)</text>
        <dbReference type="Rhea" id="RHEA:13521"/>
        <dbReference type="Rhea" id="RHEA-COMP:10350"/>
        <dbReference type="Rhea" id="RHEA-COMP:14399"/>
        <dbReference type="ChEBI" id="CHEBI:15361"/>
        <dbReference type="ChEBI" id="CHEBI:15378"/>
        <dbReference type="ChEBI" id="CHEBI:16004"/>
        <dbReference type="ChEBI" id="CHEBI:29033"/>
        <dbReference type="ChEBI" id="CHEBI:29034"/>
        <dbReference type="EC" id="1.1.2.4"/>
    </reaction>
</comment>
<evidence type="ECO:0000256" key="1">
    <source>
        <dbReference type="ARBA" id="ARBA00001974"/>
    </source>
</evidence>
<dbReference type="PANTHER" id="PTHR11748:SF111">
    <property type="entry name" value="D-LACTATE DEHYDROGENASE, MITOCHONDRIAL-RELATED"/>
    <property type="match status" value="1"/>
</dbReference>
<dbReference type="EC" id="1.1.2.4" evidence="9"/>
<dbReference type="SUPFAM" id="SSF56176">
    <property type="entry name" value="FAD-binding/transporter-associated domain-like"/>
    <property type="match status" value="1"/>
</dbReference>
<evidence type="ECO:0000256" key="6">
    <source>
        <dbReference type="ARBA" id="ARBA00022946"/>
    </source>
</evidence>
<dbReference type="FunFam" id="1.10.45.10:FF:000001">
    <property type="entry name" value="D-lactate dehydrogenase mitochondrial"/>
    <property type="match status" value="1"/>
</dbReference>
<evidence type="ECO:0000313" key="14">
    <source>
        <dbReference type="Proteomes" id="UP001165120"/>
    </source>
</evidence>
<dbReference type="PANTHER" id="PTHR11748">
    <property type="entry name" value="D-LACTATE DEHYDROGENASE"/>
    <property type="match status" value="1"/>
</dbReference>
<keyword evidence="5" id="KW-0274">FAD</keyword>
<dbReference type="PROSITE" id="PS51387">
    <property type="entry name" value="FAD_PCMH"/>
    <property type="match status" value="1"/>
</dbReference>
<name>A0A9W6SWF8_CANBO</name>
<keyword evidence="14" id="KW-1185">Reference proteome</keyword>
<dbReference type="InterPro" id="IPR016166">
    <property type="entry name" value="FAD-bd_PCMH"/>
</dbReference>
<dbReference type="EMBL" id="BSXN01000358">
    <property type="protein sequence ID" value="GME68227.1"/>
    <property type="molecule type" value="Genomic_DNA"/>
</dbReference>
<dbReference type="Gene3D" id="3.30.70.2740">
    <property type="match status" value="1"/>
</dbReference>
<organism evidence="13 14">
    <name type="scientific">Candida boidinii</name>
    <name type="common">Yeast</name>
    <dbReference type="NCBI Taxonomy" id="5477"/>
    <lineage>
        <taxon>Eukaryota</taxon>
        <taxon>Fungi</taxon>
        <taxon>Dikarya</taxon>
        <taxon>Ascomycota</taxon>
        <taxon>Saccharomycotina</taxon>
        <taxon>Pichiomycetes</taxon>
        <taxon>Pichiales</taxon>
        <taxon>Pichiaceae</taxon>
        <taxon>Ogataea</taxon>
        <taxon>Ogataea/Candida clade</taxon>
    </lineage>
</organism>
<dbReference type="Gene3D" id="1.10.45.10">
    <property type="entry name" value="Vanillyl-alcohol Oxidase, Chain A, domain 4"/>
    <property type="match status" value="1"/>
</dbReference>
<dbReference type="AlphaFoldDB" id="A0A9W6SWF8"/>
<evidence type="ECO:0000256" key="11">
    <source>
        <dbReference type="ARBA" id="ARBA00083446"/>
    </source>
</evidence>
<evidence type="ECO:0000256" key="3">
    <source>
        <dbReference type="ARBA" id="ARBA00008000"/>
    </source>
</evidence>
<dbReference type="GO" id="GO:0004458">
    <property type="term" value="F:D-lactate dehydrogenase (cytochrome) activity"/>
    <property type="evidence" value="ECO:0007669"/>
    <property type="project" value="UniProtKB-EC"/>
</dbReference>
<evidence type="ECO:0000256" key="4">
    <source>
        <dbReference type="ARBA" id="ARBA00022630"/>
    </source>
</evidence>
<protein>
    <recommendedName>
        <fullName evidence="9">D-lactate dehydrogenase (cytochrome)</fullName>
        <ecNumber evidence="9">1.1.2.4</ecNumber>
    </recommendedName>
    <alternativeName>
        <fullName evidence="11">D-lactate ferricytochrome C oxidoreductase</fullName>
    </alternativeName>
</protein>
<proteinExistence type="inferred from homology"/>
<comment type="caution">
    <text evidence="13">The sequence shown here is derived from an EMBL/GenBank/DDBJ whole genome shotgun (WGS) entry which is preliminary data.</text>
</comment>
<keyword evidence="4" id="KW-0285">Flavoprotein</keyword>
<dbReference type="InterPro" id="IPR016164">
    <property type="entry name" value="FAD-linked_Oxase-like_C"/>
</dbReference>
<evidence type="ECO:0000256" key="2">
    <source>
        <dbReference type="ARBA" id="ARBA00004173"/>
    </source>
</evidence>
<evidence type="ECO:0000256" key="5">
    <source>
        <dbReference type="ARBA" id="ARBA00022827"/>
    </source>
</evidence>
<comment type="similarity">
    <text evidence="3">Belongs to the FAD-binding oxidoreductase/transferase type 4 family.</text>
</comment>
<dbReference type="GO" id="GO:0005739">
    <property type="term" value="C:mitochondrion"/>
    <property type="evidence" value="ECO:0007669"/>
    <property type="project" value="UniProtKB-SubCell"/>
</dbReference>
<evidence type="ECO:0000256" key="8">
    <source>
        <dbReference type="ARBA" id="ARBA00023128"/>
    </source>
</evidence>
<evidence type="ECO:0000259" key="12">
    <source>
        <dbReference type="PROSITE" id="PS51387"/>
    </source>
</evidence>
<dbReference type="Proteomes" id="UP001165120">
    <property type="component" value="Unassembled WGS sequence"/>
</dbReference>
<evidence type="ECO:0000313" key="13">
    <source>
        <dbReference type="EMBL" id="GME68227.1"/>
    </source>
</evidence>
<dbReference type="SUPFAM" id="SSF55103">
    <property type="entry name" value="FAD-linked oxidases, C-terminal domain"/>
    <property type="match status" value="1"/>
</dbReference>
<keyword evidence="8" id="KW-0496">Mitochondrion</keyword>
<dbReference type="InterPro" id="IPR016169">
    <property type="entry name" value="FAD-bd_PCMH_sub2"/>
</dbReference>
<evidence type="ECO:0000256" key="10">
    <source>
        <dbReference type="ARBA" id="ARBA00051436"/>
    </source>
</evidence>
<reference evidence="13" key="1">
    <citation type="submission" date="2023-04" db="EMBL/GenBank/DDBJ databases">
        <title>Candida boidinii NBRC 10035.</title>
        <authorList>
            <person name="Ichikawa N."/>
            <person name="Sato H."/>
            <person name="Tonouchi N."/>
        </authorList>
    </citation>
    <scope>NUCLEOTIDE SEQUENCE</scope>
    <source>
        <strain evidence="13">NBRC 10035</strain>
    </source>
</reference>
<keyword evidence="7" id="KW-0560">Oxidoreductase</keyword>
<dbReference type="GO" id="GO:0008720">
    <property type="term" value="F:D-lactate dehydrogenase (NAD+) activity"/>
    <property type="evidence" value="ECO:0007669"/>
    <property type="project" value="TreeGrafter"/>
</dbReference>
<sequence>MFKRVLKVNHLQFPQRILKNQKLRFYSNGTTNNSRGNTNISLILGVGLISGLSGYLISQKLKKNENANESAITISSTTKLSDLETPTYATPEELAQGLIEIKKLLPADSISNTESEINSHASDPIKFVPPMDNERSDIIVYPETIEQVSEIAKICHRYRIPMIPYSGGTSIEGHYIPTRRGVCIDMSKMDKILAVHEDDLDVVVQPGIGWMELNEELDQYGLMFGCDPGPGAEIGGMVATSCSGTNASRYGTMKENVISLKVVLADGTIIKTKNRPRKSSNGYNLTGLFVGSEGTLGIIVEATLKLHVKPKHEVVALMHFKQLRDATKTVSDIFKSGLLVNAVELMDEKQMTAIAETGTGGDRIFAPNHMLLFKLGGISETSVNEIIRIVDEISRQNNGFNFQVAKDDEDKEDIWRIRKTLLWNSLTWAKERMPNVQILPTDVAVPVSKLPEMIESTMVEIEGKGLLGTAAGHAGDGNVHVLVIFPPEKLDIAKQVIDNMCNKAIQLEGTISGEHGIGAGKREFLMLELGEETINTMRSIKLSLDPLRLLNPDKIFAIDPLENRSH</sequence>
<dbReference type="InterPro" id="IPR006094">
    <property type="entry name" value="Oxid_FAD_bind_N"/>
</dbReference>
<comment type="subcellular location">
    <subcellularLocation>
        <location evidence="2">Mitochondrion</location>
    </subcellularLocation>
</comment>
<feature type="domain" description="FAD-binding PCMH-type" evidence="12">
    <location>
        <begin position="131"/>
        <end position="309"/>
    </location>
</feature>
<dbReference type="FunFam" id="3.30.70.2740:FF:000001">
    <property type="entry name" value="D-lactate dehydrogenase mitochondrial"/>
    <property type="match status" value="1"/>
</dbReference>
<dbReference type="InterPro" id="IPR004113">
    <property type="entry name" value="FAD-bd_oxidored_4_C"/>
</dbReference>
<dbReference type="GO" id="GO:0071949">
    <property type="term" value="F:FAD binding"/>
    <property type="evidence" value="ECO:0007669"/>
    <property type="project" value="InterPro"/>
</dbReference>